<dbReference type="InterPro" id="IPR004017">
    <property type="entry name" value="Cys_rich_dom"/>
</dbReference>
<dbReference type="GO" id="GO:0016491">
    <property type="term" value="F:oxidoreductase activity"/>
    <property type="evidence" value="ECO:0007669"/>
    <property type="project" value="UniProtKB-ARBA"/>
</dbReference>
<dbReference type="AlphaFoldDB" id="A0A1G8IKR5"/>
<feature type="domain" description="Cysteine-rich" evidence="1">
    <location>
        <begin position="133"/>
        <end position="216"/>
    </location>
</feature>
<gene>
    <name evidence="2" type="ORF">SAMN05443529_12913</name>
</gene>
<reference evidence="3" key="1">
    <citation type="submission" date="2016-10" db="EMBL/GenBank/DDBJ databases">
        <authorList>
            <person name="Varghese N."/>
            <person name="Submissions S."/>
        </authorList>
    </citation>
    <scope>NUCLEOTIDE SEQUENCE [LARGE SCALE GENOMIC DNA]</scope>
    <source>
        <strain evidence="3">DSM 8344</strain>
    </source>
</reference>
<organism evidence="2 3">
    <name type="scientific">Desulfosporosinus hippei DSM 8344</name>
    <dbReference type="NCBI Taxonomy" id="1121419"/>
    <lineage>
        <taxon>Bacteria</taxon>
        <taxon>Bacillati</taxon>
        <taxon>Bacillota</taxon>
        <taxon>Clostridia</taxon>
        <taxon>Eubacteriales</taxon>
        <taxon>Desulfitobacteriaceae</taxon>
        <taxon>Desulfosporosinus</taxon>
    </lineage>
</organism>
<name>A0A1G8IKR5_9FIRM</name>
<sequence length="242" mass="26502">MKVSLFATCLTNALYPDVDLTMAKILKHLGHSVDVPEGQVCCGQIAFNSGYVDDAREVARTLIDAFERSEVVVGPSGSCIAMIHHYYPTLFEKEPAYLKKAEDLIHKSYEFTQFVVDVLKQPDLGAHYKAKATYHPSCHATRLLGIGEAPLKLLQHVKGLELLPLPEAQLCCGFGGTFSVKMPKISEAMVAEKAQHVLDSGADILLGLDMGCLMNISGYLEKINKPVKTMHIIQLLGEGMKS</sequence>
<accession>A0A1G8IKR5</accession>
<evidence type="ECO:0000313" key="2">
    <source>
        <dbReference type="EMBL" id="SDI19494.1"/>
    </source>
</evidence>
<dbReference type="PANTHER" id="PTHR30296:SF0">
    <property type="entry name" value="LACTATE UTILIZATION PROTEIN A"/>
    <property type="match status" value="1"/>
</dbReference>
<keyword evidence="3" id="KW-1185">Reference proteome</keyword>
<proteinExistence type="predicted"/>
<feature type="domain" description="Cysteine-rich" evidence="1">
    <location>
        <begin position="3"/>
        <end position="83"/>
    </location>
</feature>
<protein>
    <submittedName>
        <fullName evidence="2">L-lactate dehydrogenase complex protein LldE</fullName>
    </submittedName>
</protein>
<evidence type="ECO:0000259" key="1">
    <source>
        <dbReference type="Pfam" id="PF02754"/>
    </source>
</evidence>
<dbReference type="OrthoDB" id="9794954at2"/>
<evidence type="ECO:0000313" key="3">
    <source>
        <dbReference type="Proteomes" id="UP000198656"/>
    </source>
</evidence>
<dbReference type="Proteomes" id="UP000198656">
    <property type="component" value="Unassembled WGS sequence"/>
</dbReference>
<dbReference type="RefSeq" id="WP_092335283.1">
    <property type="nucleotide sequence ID" value="NZ_FNCP01000029.1"/>
</dbReference>
<dbReference type="STRING" id="1121419.SAMN05443529_12913"/>
<dbReference type="PANTHER" id="PTHR30296">
    <property type="entry name" value="UNCHARACTERIZED PROTEIN YKGE"/>
    <property type="match status" value="1"/>
</dbReference>
<dbReference type="EMBL" id="FNCP01000029">
    <property type="protein sequence ID" value="SDI19494.1"/>
    <property type="molecule type" value="Genomic_DNA"/>
</dbReference>
<dbReference type="Pfam" id="PF02754">
    <property type="entry name" value="CCG"/>
    <property type="match status" value="2"/>
</dbReference>
<dbReference type="GO" id="GO:0005829">
    <property type="term" value="C:cytosol"/>
    <property type="evidence" value="ECO:0007669"/>
    <property type="project" value="TreeGrafter"/>
</dbReference>